<dbReference type="PATRIC" id="fig|1450449.3.peg.1095"/>
<dbReference type="Gene3D" id="3.30.420.10">
    <property type="entry name" value="Ribonuclease H-like superfamily/Ribonuclease H"/>
    <property type="match status" value="1"/>
</dbReference>
<feature type="domain" description="Integrase catalytic" evidence="1">
    <location>
        <begin position="148"/>
        <end position="349"/>
    </location>
</feature>
<dbReference type="EMBL" id="JANJ01000004">
    <property type="protein sequence ID" value="EXI62203.1"/>
    <property type="molecule type" value="Genomic_DNA"/>
</dbReference>
<dbReference type="PANTHER" id="PTHR35004">
    <property type="entry name" value="TRANSPOSASE RV3428C-RELATED"/>
    <property type="match status" value="1"/>
</dbReference>
<dbReference type="OrthoDB" id="371334at2"/>
<protein>
    <recommendedName>
        <fullName evidence="1">Integrase catalytic domain-containing protein</fullName>
    </recommendedName>
</protein>
<reference evidence="2 3" key="1">
    <citation type="journal article" date="2014" name="Genome Announc.">
        <title>Genome Sequence of a Presumptive Mannheimia haemolytica Strain with an A1/A6-Cross-Reactive Serotype from a White-Tailed Deer (Odocoileus virginianus).</title>
        <authorList>
            <person name="Lawrence P.K."/>
            <person name="Bey R.F."/>
            <person name="Wiener B."/>
            <person name="Kittichotirat W."/>
            <person name="Bumgarner R.E."/>
        </authorList>
    </citation>
    <scope>NUCLEOTIDE SEQUENCE [LARGE SCALE GENOMIC DNA]</scope>
    <source>
        <strain evidence="2 3">PKL10</strain>
    </source>
</reference>
<proteinExistence type="predicted"/>
<dbReference type="InterPro" id="IPR012337">
    <property type="entry name" value="RNaseH-like_sf"/>
</dbReference>
<dbReference type="PROSITE" id="PS50994">
    <property type="entry name" value="INTEGRASE"/>
    <property type="match status" value="1"/>
</dbReference>
<dbReference type="AlphaFoldDB" id="A0A011LY99"/>
<dbReference type="InterPro" id="IPR036397">
    <property type="entry name" value="RNaseH_sf"/>
</dbReference>
<dbReference type="RefSeq" id="WP_042802572.1">
    <property type="nucleotide sequence ID" value="NZ_AVSP01000014.1"/>
</dbReference>
<evidence type="ECO:0000259" key="1">
    <source>
        <dbReference type="PROSITE" id="PS50994"/>
    </source>
</evidence>
<comment type="caution">
    <text evidence="2">The sequence shown here is derived from an EMBL/GenBank/DDBJ whole genome shotgun (WGS) entry which is preliminary data.</text>
</comment>
<dbReference type="SUPFAM" id="SSF53098">
    <property type="entry name" value="Ribonuclease H-like"/>
    <property type="match status" value="1"/>
</dbReference>
<evidence type="ECO:0000313" key="3">
    <source>
        <dbReference type="Proteomes" id="UP000054123"/>
    </source>
</evidence>
<dbReference type="GO" id="GO:0003676">
    <property type="term" value="F:nucleic acid binding"/>
    <property type="evidence" value="ECO:0007669"/>
    <property type="project" value="InterPro"/>
</dbReference>
<sequence>MAILPSVLSHWANRVETAKFGETESEIVKGCEQTGLSRAAFLRQIKPFRPASGRKVRCDKGKHQLDETELRIINAVWLHMRRNNGKTMMTLERVLDILRANGKIKAEFVDEKTGEVRPYSATSIERALRNANLHPDQMLRPAPVVQLQSRHPNHVWQIDPSLCVLYYLKETGKGNGLCIMEQEQFYKNKPANVAKVEPQRVWRYVITDHTSGVIYVEYVYGGETAENVSQCFINAIQPKANKSEPFYGVPKILMFDRGTANTSQMFSHLLHQLDVKVEIPKAHNARAKGQVEKGNDIVERQFESGLRFMNVSGLDELNQLAHQWMRYFNGTKKHSRHGKTRYQMWQYIREDELIIPPSREICQELMITALSERVVSDKLEISFESRLYDVRDVPDIRVGEKITVGKNPYRPECVQVQCFEQTFSDDGKAELKPYWVVLEPIEVNEYGFRVDAAMIGEEYKAQRKTEFEINKEQAEHLAYGVDNEDDLKRAKKANKPLFNGEINPYKHIEETDLNWFMPKTGQEHELTTNARRVEQKPVGLVECAKQLKARFPKWSGKNYKHLAAKFPDGVPVQQLEDWLQGEKLPDSLNPEMKILQLNAA</sequence>
<accession>A0A011LY99</accession>
<dbReference type="PANTHER" id="PTHR35004:SF7">
    <property type="entry name" value="INTEGRASE PROTEIN"/>
    <property type="match status" value="1"/>
</dbReference>
<name>A0A011LY99_9PAST</name>
<dbReference type="Proteomes" id="UP000054123">
    <property type="component" value="Unassembled WGS sequence"/>
</dbReference>
<organism evidence="2 3">
    <name type="scientific">Mannheimia granulomatis</name>
    <dbReference type="NCBI Taxonomy" id="85402"/>
    <lineage>
        <taxon>Bacteria</taxon>
        <taxon>Pseudomonadati</taxon>
        <taxon>Pseudomonadota</taxon>
        <taxon>Gammaproteobacteria</taxon>
        <taxon>Pasteurellales</taxon>
        <taxon>Pasteurellaceae</taxon>
        <taxon>Mannheimia</taxon>
    </lineage>
</organism>
<keyword evidence="3" id="KW-1185">Reference proteome</keyword>
<dbReference type="InterPro" id="IPR001584">
    <property type="entry name" value="Integrase_cat-core"/>
</dbReference>
<dbReference type="GO" id="GO:0015074">
    <property type="term" value="P:DNA integration"/>
    <property type="evidence" value="ECO:0007669"/>
    <property type="project" value="InterPro"/>
</dbReference>
<gene>
    <name evidence="2" type="ORF">AK33_05600</name>
</gene>
<evidence type="ECO:0000313" key="2">
    <source>
        <dbReference type="EMBL" id="EXI62203.1"/>
    </source>
</evidence>